<dbReference type="EMBL" id="CP049887">
    <property type="protein sequence ID" value="QIL48798.1"/>
    <property type="molecule type" value="Genomic_DNA"/>
</dbReference>
<dbReference type="PROSITE" id="PS50109">
    <property type="entry name" value="HIS_KIN"/>
    <property type="match status" value="1"/>
</dbReference>
<dbReference type="CDD" id="cd00082">
    <property type="entry name" value="HisKA"/>
    <property type="match status" value="1"/>
</dbReference>
<dbReference type="Gene3D" id="1.10.287.130">
    <property type="match status" value="1"/>
</dbReference>
<feature type="transmembrane region" description="Helical" evidence="14">
    <location>
        <begin position="12"/>
        <end position="32"/>
    </location>
</feature>
<comment type="subcellular location">
    <subcellularLocation>
        <location evidence="2">Cell membrane</location>
        <topology evidence="2">Multi-pass membrane protein</topology>
    </subcellularLocation>
</comment>
<evidence type="ECO:0000256" key="10">
    <source>
        <dbReference type="ARBA" id="ARBA00022840"/>
    </source>
</evidence>
<dbReference type="Gene3D" id="6.10.340.10">
    <property type="match status" value="1"/>
</dbReference>
<evidence type="ECO:0000313" key="17">
    <source>
        <dbReference type="EMBL" id="QIL48798.1"/>
    </source>
</evidence>
<evidence type="ECO:0000256" key="7">
    <source>
        <dbReference type="ARBA" id="ARBA00022692"/>
    </source>
</evidence>
<evidence type="ECO:0000256" key="3">
    <source>
        <dbReference type="ARBA" id="ARBA00012438"/>
    </source>
</evidence>
<dbReference type="GO" id="GO:0005524">
    <property type="term" value="F:ATP binding"/>
    <property type="evidence" value="ECO:0007669"/>
    <property type="project" value="UniProtKB-KW"/>
</dbReference>
<dbReference type="InterPro" id="IPR050398">
    <property type="entry name" value="HssS/ArlS-like"/>
</dbReference>
<dbReference type="Proteomes" id="UP000501747">
    <property type="component" value="Chromosome"/>
</dbReference>
<evidence type="ECO:0000256" key="14">
    <source>
        <dbReference type="SAM" id="Phobius"/>
    </source>
</evidence>
<evidence type="ECO:0000256" key="2">
    <source>
        <dbReference type="ARBA" id="ARBA00004651"/>
    </source>
</evidence>
<dbReference type="FunFam" id="1.10.287.130:FF:000001">
    <property type="entry name" value="Two-component sensor histidine kinase"/>
    <property type="match status" value="1"/>
</dbReference>
<dbReference type="SUPFAM" id="SSF47384">
    <property type="entry name" value="Homodimeric domain of signal transducing histidine kinase"/>
    <property type="match status" value="1"/>
</dbReference>
<dbReference type="KEGG" id="vhy:G7082_09905"/>
<evidence type="ECO:0000256" key="6">
    <source>
        <dbReference type="ARBA" id="ARBA00022679"/>
    </source>
</evidence>
<evidence type="ECO:0000256" key="4">
    <source>
        <dbReference type="ARBA" id="ARBA00022475"/>
    </source>
</evidence>
<evidence type="ECO:0000256" key="11">
    <source>
        <dbReference type="ARBA" id="ARBA00022989"/>
    </source>
</evidence>
<protein>
    <recommendedName>
        <fullName evidence="3">histidine kinase</fullName>
        <ecNumber evidence="3">2.7.13.3</ecNumber>
    </recommendedName>
</protein>
<evidence type="ECO:0000256" key="1">
    <source>
        <dbReference type="ARBA" id="ARBA00000085"/>
    </source>
</evidence>
<name>A0A6G8AUQ4_9ENTE</name>
<accession>A0A6G8AUQ4</accession>
<dbReference type="InterPro" id="IPR003660">
    <property type="entry name" value="HAMP_dom"/>
</dbReference>
<keyword evidence="18" id="KW-1185">Reference proteome</keyword>
<keyword evidence="7 14" id="KW-0812">Transmembrane</keyword>
<dbReference type="Gene3D" id="3.30.565.10">
    <property type="entry name" value="Histidine kinase-like ATPase, C-terminal domain"/>
    <property type="match status" value="1"/>
</dbReference>
<evidence type="ECO:0000256" key="5">
    <source>
        <dbReference type="ARBA" id="ARBA00022553"/>
    </source>
</evidence>
<evidence type="ECO:0000256" key="8">
    <source>
        <dbReference type="ARBA" id="ARBA00022741"/>
    </source>
</evidence>
<keyword evidence="9 17" id="KW-0418">Kinase</keyword>
<keyword evidence="12" id="KW-0902">Two-component regulatory system</keyword>
<evidence type="ECO:0000313" key="18">
    <source>
        <dbReference type="Proteomes" id="UP000501747"/>
    </source>
</evidence>
<dbReference type="RefSeq" id="WP_166034930.1">
    <property type="nucleotide sequence ID" value="NZ_CP049887.1"/>
</dbReference>
<feature type="transmembrane region" description="Helical" evidence="14">
    <location>
        <begin position="186"/>
        <end position="206"/>
    </location>
</feature>
<keyword evidence="6" id="KW-0808">Transferase</keyword>
<dbReference type="SMART" id="SM00388">
    <property type="entry name" value="HisKA"/>
    <property type="match status" value="1"/>
</dbReference>
<proteinExistence type="predicted"/>
<dbReference type="AlphaFoldDB" id="A0A6G8AUQ4"/>
<dbReference type="SMART" id="SM00387">
    <property type="entry name" value="HATPase_c"/>
    <property type="match status" value="1"/>
</dbReference>
<keyword evidence="4" id="KW-1003">Cell membrane</keyword>
<dbReference type="InterPro" id="IPR003661">
    <property type="entry name" value="HisK_dim/P_dom"/>
</dbReference>
<dbReference type="InterPro" id="IPR036097">
    <property type="entry name" value="HisK_dim/P_sf"/>
</dbReference>
<feature type="domain" description="Histidine kinase" evidence="15">
    <location>
        <begin position="274"/>
        <end position="487"/>
    </location>
</feature>
<dbReference type="InterPro" id="IPR003594">
    <property type="entry name" value="HATPase_dom"/>
</dbReference>
<keyword evidence="10" id="KW-0067">ATP-binding</keyword>
<evidence type="ECO:0000259" key="15">
    <source>
        <dbReference type="PROSITE" id="PS50109"/>
    </source>
</evidence>
<dbReference type="Pfam" id="PF00512">
    <property type="entry name" value="HisKA"/>
    <property type="match status" value="1"/>
</dbReference>
<dbReference type="InterPro" id="IPR036890">
    <property type="entry name" value="HATPase_C_sf"/>
</dbReference>
<keyword evidence="8" id="KW-0547">Nucleotide-binding</keyword>
<dbReference type="InterPro" id="IPR005467">
    <property type="entry name" value="His_kinase_dom"/>
</dbReference>
<dbReference type="PANTHER" id="PTHR45528:SF1">
    <property type="entry name" value="SENSOR HISTIDINE KINASE CPXA"/>
    <property type="match status" value="1"/>
</dbReference>
<organism evidence="17 18">
    <name type="scientific">Vagococcus hydrophili</name>
    <dbReference type="NCBI Taxonomy" id="2714947"/>
    <lineage>
        <taxon>Bacteria</taxon>
        <taxon>Bacillati</taxon>
        <taxon>Bacillota</taxon>
        <taxon>Bacilli</taxon>
        <taxon>Lactobacillales</taxon>
        <taxon>Enterococcaceae</taxon>
        <taxon>Vagococcus</taxon>
    </lineage>
</organism>
<keyword evidence="13 14" id="KW-0472">Membrane</keyword>
<keyword evidence="5" id="KW-0597">Phosphoprotein</keyword>
<dbReference type="PANTHER" id="PTHR45528">
    <property type="entry name" value="SENSOR HISTIDINE KINASE CPXA"/>
    <property type="match status" value="1"/>
</dbReference>
<sequence>MSKKIMTRLIRNYTLLLMLFSLVILFVFFSLLNRQATDIHKEQLIEQGDIIAKNIMEDELVSKETDDDMGSHSRRMRNRNHMMTSNSYLNLISSLSTDEIFIVDTKGDSLISGHMMDEEPKELDDDGRAILNVVLKSQEPTYLDQEIKQKGYGVPLFDNEGTIYGSVIAISTKENTVTQSLKDYRILIWSILIALLIAIIISIYLARSFVKPIYQMADFTEMLIQNDYQQDLDIKTKDELAALGSKLLILSDRLAIAQKEQENKEKSQKLFLSQISHELRTPVMVIKNSLEILGDNFLNENERQDYIKQLLKETDQLNVLVNDLLELSHLQSTEFSIKKEELHLKDVLDDSVRSLRQQMGDSNKIIVVNHLNSADIYQGDYQRLLQLVRILLDNALKYSPENEKVNCSLIRTKKGYELEIKNTSLEQIEEEESARFFEAFNRGQFNQVEGHGLGLTIAKQIVARHQGTINFKVVNSKEVQVQIILTD</sequence>
<dbReference type="GO" id="GO:0000155">
    <property type="term" value="F:phosphorelay sensor kinase activity"/>
    <property type="evidence" value="ECO:0007669"/>
    <property type="project" value="InterPro"/>
</dbReference>
<gene>
    <name evidence="17" type="ORF">G7082_09905</name>
</gene>
<dbReference type="GO" id="GO:0005886">
    <property type="term" value="C:plasma membrane"/>
    <property type="evidence" value="ECO:0007669"/>
    <property type="project" value="UniProtKB-SubCell"/>
</dbReference>
<dbReference type="Pfam" id="PF02518">
    <property type="entry name" value="HATPase_c"/>
    <property type="match status" value="1"/>
</dbReference>
<reference evidence="17 18" key="1">
    <citation type="submission" date="2020-03" db="EMBL/GenBank/DDBJ databases">
        <title>Vagococcus sp. nov., isolated from beetles.</title>
        <authorList>
            <person name="Hyun D.-W."/>
            <person name="Bae J.-W."/>
        </authorList>
    </citation>
    <scope>NUCLEOTIDE SEQUENCE [LARGE SCALE GENOMIC DNA]</scope>
    <source>
        <strain evidence="17 18">HDW17B</strain>
    </source>
</reference>
<keyword evidence="11 14" id="KW-1133">Transmembrane helix</keyword>
<evidence type="ECO:0000259" key="16">
    <source>
        <dbReference type="PROSITE" id="PS50885"/>
    </source>
</evidence>
<comment type="catalytic activity">
    <reaction evidence="1">
        <text>ATP + protein L-histidine = ADP + protein N-phospho-L-histidine.</text>
        <dbReference type="EC" id="2.7.13.3"/>
    </reaction>
</comment>
<evidence type="ECO:0000256" key="9">
    <source>
        <dbReference type="ARBA" id="ARBA00022777"/>
    </source>
</evidence>
<dbReference type="SUPFAM" id="SSF55874">
    <property type="entry name" value="ATPase domain of HSP90 chaperone/DNA topoisomerase II/histidine kinase"/>
    <property type="match status" value="1"/>
</dbReference>
<evidence type="ECO:0000256" key="12">
    <source>
        <dbReference type="ARBA" id="ARBA00023012"/>
    </source>
</evidence>
<feature type="domain" description="HAMP" evidence="16">
    <location>
        <begin position="207"/>
        <end position="259"/>
    </location>
</feature>
<dbReference type="EC" id="2.7.13.3" evidence="3"/>
<dbReference type="PROSITE" id="PS50885">
    <property type="entry name" value="HAMP"/>
    <property type="match status" value="1"/>
</dbReference>
<evidence type="ECO:0000256" key="13">
    <source>
        <dbReference type="ARBA" id="ARBA00023136"/>
    </source>
</evidence>